<name>A0A4R2HTR3_9ACTN</name>
<evidence type="ECO:0000313" key="2">
    <source>
        <dbReference type="Proteomes" id="UP000294508"/>
    </source>
</evidence>
<dbReference type="Proteomes" id="UP000294508">
    <property type="component" value="Unassembled WGS sequence"/>
</dbReference>
<gene>
    <name evidence="1" type="ORF">EV652_103396</name>
</gene>
<protein>
    <submittedName>
        <fullName evidence="1">Uncharacterized protein</fullName>
    </submittedName>
</protein>
<comment type="caution">
    <text evidence="1">The sequence shown here is derived from an EMBL/GenBank/DDBJ whole genome shotgun (WGS) entry which is preliminary data.</text>
</comment>
<evidence type="ECO:0000313" key="1">
    <source>
        <dbReference type="EMBL" id="TCO33395.1"/>
    </source>
</evidence>
<reference evidence="1 2" key="1">
    <citation type="journal article" date="2015" name="Stand. Genomic Sci.">
        <title>Genomic Encyclopedia of Bacterial and Archaeal Type Strains, Phase III: the genomes of soil and plant-associated and newly described type strains.</title>
        <authorList>
            <person name="Whitman W.B."/>
            <person name="Woyke T."/>
            <person name="Klenk H.P."/>
            <person name="Zhou Y."/>
            <person name="Lilburn T.G."/>
            <person name="Beck B.J."/>
            <person name="De Vos P."/>
            <person name="Vandamme P."/>
            <person name="Eisen J.A."/>
            <person name="Garrity G."/>
            <person name="Hugenholtz P."/>
            <person name="Kyrpides N.C."/>
        </authorList>
    </citation>
    <scope>NUCLEOTIDE SEQUENCE [LARGE SCALE GENOMIC DNA]</scope>
    <source>
        <strain evidence="1 2">VKM Ac-2572</strain>
    </source>
</reference>
<accession>A0A4R2HTR3</accession>
<keyword evidence="2" id="KW-1185">Reference proteome</keyword>
<sequence>MRFKRLDQLERILIVLSKISLGTTCLYSESMEPQLVGTSQQHILEAERSGLLVSPRWHAVSGKSEETHNHLFEFFIGRNGLVVPADRPANGGKVDDMGNVKVTCPHCGHQTWVREHYNDPCEHCGKTVPDPYIK</sequence>
<organism evidence="1 2">
    <name type="scientific">Kribbella steppae</name>
    <dbReference type="NCBI Taxonomy" id="2512223"/>
    <lineage>
        <taxon>Bacteria</taxon>
        <taxon>Bacillati</taxon>
        <taxon>Actinomycetota</taxon>
        <taxon>Actinomycetes</taxon>
        <taxon>Propionibacteriales</taxon>
        <taxon>Kribbellaceae</taxon>
        <taxon>Kribbella</taxon>
    </lineage>
</organism>
<dbReference type="AlphaFoldDB" id="A0A4R2HTR3"/>
<proteinExistence type="predicted"/>
<dbReference type="EMBL" id="SLWN01000003">
    <property type="protein sequence ID" value="TCO33395.1"/>
    <property type="molecule type" value="Genomic_DNA"/>
</dbReference>